<keyword evidence="2" id="KW-1185">Reference proteome</keyword>
<dbReference type="EMBL" id="CP003418">
    <property type="protein sequence ID" value="AFH48935.1"/>
    <property type="molecule type" value="Genomic_DNA"/>
</dbReference>
<dbReference type="HOGENOM" id="CLU_558696_0_0_10"/>
<evidence type="ECO:0000313" key="2">
    <source>
        <dbReference type="Proteomes" id="UP000007394"/>
    </source>
</evidence>
<name>I0AIX8_IGNAJ</name>
<dbReference type="AlphaFoldDB" id="I0AIX8"/>
<evidence type="ECO:0000313" key="1">
    <source>
        <dbReference type="EMBL" id="AFH48935.1"/>
    </source>
</evidence>
<protein>
    <submittedName>
        <fullName evidence="1">Uncharacterized protein</fullName>
    </submittedName>
</protein>
<proteinExistence type="predicted"/>
<dbReference type="KEGG" id="ial:IALB_1224"/>
<reference evidence="1 2" key="1">
    <citation type="journal article" date="2012" name="Front. Microbiol.">
        <title>Complete genome of Ignavibacterium album, a metabolically versatile, flagellated, facultative anaerobe from the phylum Chlorobi.</title>
        <authorList>
            <person name="Liu Z."/>
            <person name="Frigaard N.-U."/>
            <person name="Vogl K."/>
            <person name="Iino T."/>
            <person name="Ohkuma M."/>
            <person name="Overmann J."/>
            <person name="Bryant D.A."/>
        </authorList>
    </citation>
    <scope>NUCLEOTIDE SEQUENCE [LARGE SCALE GENOMIC DNA]</scope>
    <source>
        <strain evidence="2">DSM 19864 / JCM 16511 / NBRC 101810 / Mat9-16</strain>
    </source>
</reference>
<dbReference type="OrthoDB" id="9801840at2"/>
<dbReference type="Proteomes" id="UP000007394">
    <property type="component" value="Chromosome"/>
</dbReference>
<gene>
    <name evidence="1" type="ordered locus">IALB_1224</name>
</gene>
<dbReference type="RefSeq" id="WP_014560090.1">
    <property type="nucleotide sequence ID" value="NC_017464.1"/>
</dbReference>
<accession>I0AIX8</accession>
<sequence>MKNKLKNIIKYIGIGITSGLTIITPTKAQSTEYNKPTTEIIQEGDNIIIPEHKLTEFIKNNKQEKNNKITKKTLEEFIKDGYITNVLTKEPIQGIETKLVTYTPFPTDTIGPVTTNSQGYYTFTITGINEQKETKNIGTIEYINGTAKITVNNYKKIKITTYDIQGKEITRTTEKEINGTENINLKLPIGETITKIEIDNKTYTNIHINDGKNHYVKKGKNKEQIIEEQYKKLNKTQTLIGLINLQSPNNQYHRYYAVVDYDGVITGNKRFDINLIPRIPLENPIIDPGYTTIPYINTIRDLMWYSSRIEDEWDNRLAGKTLYPIKIYIDSSNAPTGGITSARKIIQYFQDSLDIHPDSLIQETPINIEPNFNNGFSAMKIIWTDSTQTNRLNSLLTFIFSSSHETFIGGKIYIDTNKVTTEENMEKYIARLIQLYITGGVYPINNQNYLAYTTGNRIGPTKRPNNDEKKWIKIERYHKPYYMNRVYP</sequence>
<organism evidence="1 2">
    <name type="scientific">Ignavibacterium album (strain DSM 19864 / JCM 16511 / NBRC 101810 / Mat9-16)</name>
    <dbReference type="NCBI Taxonomy" id="945713"/>
    <lineage>
        <taxon>Bacteria</taxon>
        <taxon>Pseudomonadati</taxon>
        <taxon>Ignavibacteriota</taxon>
        <taxon>Ignavibacteria</taxon>
        <taxon>Ignavibacteriales</taxon>
        <taxon>Ignavibacteriaceae</taxon>
        <taxon>Ignavibacterium</taxon>
    </lineage>
</organism>